<name>A0A1V2H3B3_9PROT</name>
<comment type="similarity">
    <text evidence="1">Belongs to the 4-oxalocrotonate tautomerase family.</text>
</comment>
<protein>
    <submittedName>
        <fullName evidence="4">4-oxalocrotonate tautomerase</fullName>
    </submittedName>
</protein>
<dbReference type="GO" id="GO:0016853">
    <property type="term" value="F:isomerase activity"/>
    <property type="evidence" value="ECO:0007669"/>
    <property type="project" value="UniProtKB-KW"/>
</dbReference>
<gene>
    <name evidence="4" type="ORF">BKE38_09770</name>
</gene>
<dbReference type="OrthoDB" id="8098375at2"/>
<keyword evidence="2" id="KW-0413">Isomerase</keyword>
<accession>A0A1V2H3B3</accession>
<dbReference type="InterPro" id="IPR004370">
    <property type="entry name" value="4-OT-like_dom"/>
</dbReference>
<dbReference type="NCBIfam" id="NF001966">
    <property type="entry name" value="PRK00745.1"/>
    <property type="match status" value="1"/>
</dbReference>
<proteinExistence type="inferred from homology"/>
<dbReference type="PANTHER" id="PTHR35530">
    <property type="entry name" value="TAUTOMERASE-RELATED"/>
    <property type="match status" value="1"/>
</dbReference>
<comment type="caution">
    <text evidence="4">The sequence shown here is derived from an EMBL/GenBank/DDBJ whole genome shotgun (WGS) entry which is preliminary data.</text>
</comment>
<sequence length="62" mass="6789">MPMIRVEMFPGRTVEQKRALAKALTEAFVTHGKTTPEAVSIIFVDVAKEDWATAGVLASDKQ</sequence>
<evidence type="ECO:0000256" key="1">
    <source>
        <dbReference type="ARBA" id="ARBA00006723"/>
    </source>
</evidence>
<dbReference type="EMBL" id="MLCO01000078">
    <property type="protein sequence ID" value="ONG54925.1"/>
    <property type="molecule type" value="Genomic_DNA"/>
</dbReference>
<dbReference type="Gene3D" id="3.30.429.10">
    <property type="entry name" value="Macrophage Migration Inhibitory Factor"/>
    <property type="match status" value="1"/>
</dbReference>
<dbReference type="SUPFAM" id="SSF55331">
    <property type="entry name" value="Tautomerase/MIF"/>
    <property type="match status" value="1"/>
</dbReference>
<reference evidence="4 5" key="1">
    <citation type="submission" date="2016-10" db="EMBL/GenBank/DDBJ databases">
        <title>Draft Genome sequence of Roseomonas sp. strain M3.</title>
        <authorList>
            <person name="Subhash Y."/>
            <person name="Lee S."/>
        </authorList>
    </citation>
    <scope>NUCLEOTIDE SEQUENCE [LARGE SCALE GENOMIC DNA]</scope>
    <source>
        <strain evidence="4 5">M3</strain>
    </source>
</reference>
<evidence type="ECO:0000313" key="5">
    <source>
        <dbReference type="Proteomes" id="UP000188879"/>
    </source>
</evidence>
<dbReference type="Pfam" id="PF01361">
    <property type="entry name" value="Tautomerase"/>
    <property type="match status" value="1"/>
</dbReference>
<dbReference type="PANTHER" id="PTHR35530:SF2">
    <property type="entry name" value="BSL4019 PROTEIN"/>
    <property type="match status" value="1"/>
</dbReference>
<evidence type="ECO:0000259" key="3">
    <source>
        <dbReference type="Pfam" id="PF01361"/>
    </source>
</evidence>
<dbReference type="RefSeq" id="WP_076957170.1">
    <property type="nucleotide sequence ID" value="NZ_MLCO01000078.1"/>
</dbReference>
<keyword evidence="5" id="KW-1185">Reference proteome</keyword>
<dbReference type="InterPro" id="IPR014347">
    <property type="entry name" value="Tautomerase/MIF_sf"/>
</dbReference>
<evidence type="ECO:0000313" key="4">
    <source>
        <dbReference type="EMBL" id="ONG54925.1"/>
    </source>
</evidence>
<dbReference type="AlphaFoldDB" id="A0A1V2H3B3"/>
<organism evidence="4 5">
    <name type="scientific">Teichococcus deserti</name>
    <dbReference type="NCBI Taxonomy" id="1817963"/>
    <lineage>
        <taxon>Bacteria</taxon>
        <taxon>Pseudomonadati</taxon>
        <taxon>Pseudomonadota</taxon>
        <taxon>Alphaproteobacteria</taxon>
        <taxon>Acetobacterales</taxon>
        <taxon>Roseomonadaceae</taxon>
        <taxon>Roseomonas</taxon>
    </lineage>
</organism>
<feature type="domain" description="4-oxalocrotonate tautomerase-like" evidence="3">
    <location>
        <begin position="2"/>
        <end position="60"/>
    </location>
</feature>
<evidence type="ECO:0000256" key="2">
    <source>
        <dbReference type="ARBA" id="ARBA00023235"/>
    </source>
</evidence>
<dbReference type="Proteomes" id="UP000188879">
    <property type="component" value="Unassembled WGS sequence"/>
</dbReference>